<comment type="catalytic activity">
    <reaction evidence="13 14">
        <text>2,5-diamino-6-hydroxy-4-(5-phosphoribosylamino)-pyrimidine + H2O + H(+) = 5-amino-6-(5-phospho-D-ribosylamino)uracil + NH4(+)</text>
        <dbReference type="Rhea" id="RHEA:21868"/>
        <dbReference type="ChEBI" id="CHEBI:15377"/>
        <dbReference type="ChEBI" id="CHEBI:15378"/>
        <dbReference type="ChEBI" id="CHEBI:28938"/>
        <dbReference type="ChEBI" id="CHEBI:58453"/>
        <dbReference type="ChEBI" id="CHEBI:58614"/>
        <dbReference type="EC" id="3.5.4.26"/>
    </reaction>
</comment>
<comment type="pathway">
    <text evidence="2 14">Cofactor biosynthesis; riboflavin biosynthesis; 5-amino-6-(D-ribitylamino)uracil from GTP: step 2/4.</text>
</comment>
<dbReference type="Pfam" id="PF01872">
    <property type="entry name" value="RibD_C"/>
    <property type="match status" value="1"/>
</dbReference>
<dbReference type="CDD" id="cd01284">
    <property type="entry name" value="Riboflavin_deaminase-reductase"/>
    <property type="match status" value="1"/>
</dbReference>
<feature type="binding site" evidence="16">
    <location>
        <position position="201"/>
    </location>
    <ligand>
        <name>substrate</name>
    </ligand>
</feature>
<keyword evidence="9 14" id="KW-0521">NADP</keyword>
<comment type="similarity">
    <text evidence="4 14">In the N-terminal section; belongs to the cytidine and deoxycytidylate deaminase family.</text>
</comment>
<feature type="binding site" evidence="16">
    <location>
        <position position="197"/>
    </location>
    <ligand>
        <name>NADP(+)</name>
        <dbReference type="ChEBI" id="CHEBI:58349"/>
    </ligand>
</feature>
<dbReference type="PROSITE" id="PS00903">
    <property type="entry name" value="CYT_DCMP_DEAMINASES_1"/>
    <property type="match status" value="1"/>
</dbReference>
<comment type="catalytic activity">
    <reaction evidence="12 14">
        <text>5-amino-6-(5-phospho-D-ribitylamino)uracil + NADP(+) = 5-amino-6-(5-phospho-D-ribosylamino)uracil + NADPH + H(+)</text>
        <dbReference type="Rhea" id="RHEA:17845"/>
        <dbReference type="ChEBI" id="CHEBI:15378"/>
        <dbReference type="ChEBI" id="CHEBI:57783"/>
        <dbReference type="ChEBI" id="CHEBI:58349"/>
        <dbReference type="ChEBI" id="CHEBI:58421"/>
        <dbReference type="ChEBI" id="CHEBI:58453"/>
        <dbReference type="EC" id="1.1.1.193"/>
    </reaction>
</comment>
<evidence type="ECO:0000313" key="19">
    <source>
        <dbReference type="EMBL" id="SDR04076.1"/>
    </source>
</evidence>
<evidence type="ECO:0000256" key="14">
    <source>
        <dbReference type="PIRNR" id="PIRNR006769"/>
    </source>
</evidence>
<dbReference type="PROSITE" id="PS51747">
    <property type="entry name" value="CYT_DCMP_DEAMINASES_2"/>
    <property type="match status" value="1"/>
</dbReference>
<evidence type="ECO:0000313" key="20">
    <source>
        <dbReference type="Proteomes" id="UP000183053"/>
    </source>
</evidence>
<name>A0A1H1FU93_9ACTN</name>
<dbReference type="InterPro" id="IPR002125">
    <property type="entry name" value="CMP_dCMP_dom"/>
</dbReference>
<evidence type="ECO:0000256" key="3">
    <source>
        <dbReference type="ARBA" id="ARBA00004910"/>
    </source>
</evidence>
<dbReference type="STRING" id="47312.SAMN04489765_2902"/>
<evidence type="ECO:0000256" key="15">
    <source>
        <dbReference type="PIRSR" id="PIRSR006769-1"/>
    </source>
</evidence>
<evidence type="ECO:0000256" key="2">
    <source>
        <dbReference type="ARBA" id="ARBA00004882"/>
    </source>
</evidence>
<evidence type="ECO:0000256" key="10">
    <source>
        <dbReference type="ARBA" id="ARBA00023002"/>
    </source>
</evidence>
<protein>
    <recommendedName>
        <fullName evidence="14">Riboflavin biosynthesis protein RibD</fullName>
    </recommendedName>
    <domain>
        <recommendedName>
            <fullName evidence="14">Diaminohydroxyphosphoribosylaminopyrimidine deaminase</fullName>
            <shortName evidence="14">DRAP deaminase</shortName>
            <ecNumber evidence="14">3.5.4.26</ecNumber>
        </recommendedName>
        <alternativeName>
            <fullName evidence="14">Riboflavin-specific deaminase</fullName>
        </alternativeName>
    </domain>
    <domain>
        <recommendedName>
            <fullName evidence="14">5-amino-6-(5-phosphoribosylamino)uracil reductase</fullName>
            <ecNumber evidence="14">1.1.1.193</ecNumber>
        </recommendedName>
        <alternativeName>
            <fullName evidence="14">HTP reductase</fullName>
        </alternativeName>
    </domain>
</protein>
<feature type="active site" description="Proton donor" evidence="15">
    <location>
        <position position="53"/>
    </location>
</feature>
<feature type="binding site" evidence="16">
    <location>
        <position position="151"/>
    </location>
    <ligand>
        <name>NADP(+)</name>
        <dbReference type="ChEBI" id="CHEBI:58349"/>
    </ligand>
</feature>
<dbReference type="OrthoDB" id="9800865at2"/>
<evidence type="ECO:0000256" key="8">
    <source>
        <dbReference type="ARBA" id="ARBA00022833"/>
    </source>
</evidence>
<dbReference type="InterPro" id="IPR050765">
    <property type="entry name" value="Riboflavin_Biosynth_HTPR"/>
</dbReference>
<feature type="domain" description="CMP/dCMP-type deaminase" evidence="18">
    <location>
        <begin position="1"/>
        <end position="123"/>
    </location>
</feature>
<feature type="binding site" evidence="16">
    <location>
        <begin position="264"/>
        <end position="270"/>
    </location>
    <ligand>
        <name>NADP(+)</name>
        <dbReference type="ChEBI" id="CHEBI:58349"/>
    </ligand>
</feature>
<dbReference type="GO" id="GO:0008835">
    <property type="term" value="F:diaminohydroxyphosphoribosylaminopyrimidine deaminase activity"/>
    <property type="evidence" value="ECO:0007669"/>
    <property type="project" value="UniProtKB-EC"/>
</dbReference>
<dbReference type="InterPro" id="IPR016193">
    <property type="entry name" value="Cytidine_deaminase-like"/>
</dbReference>
<keyword evidence="20" id="KW-1185">Reference proteome</keyword>
<evidence type="ECO:0000256" key="13">
    <source>
        <dbReference type="ARBA" id="ARBA00049886"/>
    </source>
</evidence>
<evidence type="ECO:0000259" key="18">
    <source>
        <dbReference type="PROSITE" id="PS51747"/>
    </source>
</evidence>
<evidence type="ECO:0000256" key="7">
    <source>
        <dbReference type="ARBA" id="ARBA00022723"/>
    </source>
</evidence>
<dbReference type="Gene3D" id="3.40.430.10">
    <property type="entry name" value="Dihydrofolate Reductase, subunit A"/>
    <property type="match status" value="2"/>
</dbReference>
<keyword evidence="14" id="KW-0378">Hydrolase</keyword>
<keyword evidence="8 14" id="KW-0862">Zinc</keyword>
<feature type="binding site" evidence="17">
    <location>
        <position position="85"/>
    </location>
    <ligand>
        <name>Zn(2+)</name>
        <dbReference type="ChEBI" id="CHEBI:29105"/>
        <note>catalytic</note>
    </ligand>
</feature>
<dbReference type="GO" id="GO:0008270">
    <property type="term" value="F:zinc ion binding"/>
    <property type="evidence" value="ECO:0007669"/>
    <property type="project" value="InterPro"/>
</dbReference>
<feature type="binding site" evidence="16">
    <location>
        <position position="204"/>
    </location>
    <ligand>
        <name>substrate</name>
    </ligand>
</feature>
<dbReference type="NCBIfam" id="TIGR00326">
    <property type="entry name" value="eubact_ribD"/>
    <property type="match status" value="1"/>
</dbReference>
<dbReference type="Gene3D" id="3.40.140.10">
    <property type="entry name" value="Cytidine Deaminase, domain 2"/>
    <property type="match status" value="1"/>
</dbReference>
<dbReference type="InterPro" id="IPR002734">
    <property type="entry name" value="RibDG_C"/>
</dbReference>
<dbReference type="InterPro" id="IPR016192">
    <property type="entry name" value="APOBEC/CMP_deaminase_Zn-bd"/>
</dbReference>
<keyword evidence="7 14" id="KW-0479">Metal-binding</keyword>
<dbReference type="AlphaFoldDB" id="A0A1H1FU93"/>
<keyword evidence="11" id="KW-0511">Multifunctional enzyme</keyword>
<proteinExistence type="inferred from homology"/>
<evidence type="ECO:0000256" key="16">
    <source>
        <dbReference type="PIRSR" id="PIRSR006769-2"/>
    </source>
</evidence>
<evidence type="ECO:0000256" key="1">
    <source>
        <dbReference type="ARBA" id="ARBA00002151"/>
    </source>
</evidence>
<comment type="pathway">
    <text evidence="3 14">Cofactor biosynthesis; riboflavin biosynthesis; 5-amino-6-(D-ribitylamino)uracil from GTP: step 3/4.</text>
</comment>
<dbReference type="GO" id="GO:0008703">
    <property type="term" value="F:5-amino-6-(5-phosphoribosylamino)uracil reductase activity"/>
    <property type="evidence" value="ECO:0007669"/>
    <property type="project" value="UniProtKB-EC"/>
</dbReference>
<dbReference type="GO" id="GO:0009231">
    <property type="term" value="P:riboflavin biosynthetic process"/>
    <property type="evidence" value="ECO:0007669"/>
    <property type="project" value="UniProtKB-UniPathway"/>
</dbReference>
<comment type="function">
    <text evidence="1 14">Converts 2,5-diamino-6-(ribosylamino)-4(3h)-pyrimidinone 5'-phosphate into 5-amino-6-(ribosylamino)-2,4(1h,3h)-pyrimidinedione 5'-phosphate.</text>
</comment>
<feature type="binding site" evidence="16">
    <location>
        <position position="193"/>
    </location>
    <ligand>
        <name>NADP(+)</name>
        <dbReference type="ChEBI" id="CHEBI:58349"/>
    </ligand>
</feature>
<dbReference type="Proteomes" id="UP000183053">
    <property type="component" value="Unassembled WGS sequence"/>
</dbReference>
<keyword evidence="10 14" id="KW-0560">Oxidoreductase</keyword>
<dbReference type="EMBL" id="FNLF01000002">
    <property type="protein sequence ID" value="SDR04076.1"/>
    <property type="molecule type" value="Genomic_DNA"/>
</dbReference>
<dbReference type="RefSeq" id="WP_068568622.1">
    <property type="nucleotide sequence ID" value="NZ_FNLF01000002.1"/>
</dbReference>
<evidence type="ECO:0000256" key="12">
    <source>
        <dbReference type="ARBA" id="ARBA00049861"/>
    </source>
</evidence>
<dbReference type="EC" id="1.1.1.193" evidence="14"/>
<evidence type="ECO:0000256" key="6">
    <source>
        <dbReference type="ARBA" id="ARBA00022619"/>
    </source>
</evidence>
<sequence length="330" mass="33346">MDLQAALALAVEESVAARGISTPNPPVGAVILAADGTVAGRGRTAPAGGPHAEVVALAEAGEAARGGTAVVTLEPCDHTGRTGPCTQALLAAGVARVAYAAADPNPVAAGGAHTLRAGGVEVEHLDVEPWPLTEWLFRQRHGRPMVTVKLAATVDGRIAAPDGTSQWITGPAARARAHSERAQLDAIIVGTGTVLADDPALTARNADGEPLEHQPTRIVLGEREIPADAKVLTGPGAAHLVRGRDPHAALAAAGDAVHIQVEGGATVIGAFVAAGLVDRVQAYIAPVLLGAGLPALTVPGVGTLADATRFRLESVERLGDDVLVTLLRSS</sequence>
<evidence type="ECO:0000256" key="9">
    <source>
        <dbReference type="ARBA" id="ARBA00022857"/>
    </source>
</evidence>
<dbReference type="PANTHER" id="PTHR38011:SF7">
    <property type="entry name" value="2,5-DIAMINO-6-RIBOSYLAMINO-4(3H)-PYRIMIDINONE 5'-PHOSPHATE REDUCTASE"/>
    <property type="match status" value="1"/>
</dbReference>
<comment type="cofactor">
    <cofactor evidence="14 17">
        <name>Zn(2+)</name>
        <dbReference type="ChEBI" id="CHEBI:29105"/>
    </cofactor>
    <text evidence="14 17">Binds 1 zinc ion.</text>
</comment>
<gene>
    <name evidence="19" type="ORF">SAMN04489765_2902</name>
</gene>
<reference evidence="20" key="1">
    <citation type="submission" date="2016-10" db="EMBL/GenBank/DDBJ databases">
        <authorList>
            <person name="Varghese N."/>
            <person name="Submissions S."/>
        </authorList>
    </citation>
    <scope>NUCLEOTIDE SEQUENCE [LARGE SCALE GENOMIC DNA]</scope>
    <source>
        <strain evidence="20">DSM 44142</strain>
    </source>
</reference>
<dbReference type="InterPro" id="IPR004794">
    <property type="entry name" value="Eubact_RibD"/>
</dbReference>
<feature type="binding site" evidence="16">
    <location>
        <position position="165"/>
    </location>
    <ligand>
        <name>substrate</name>
    </ligand>
</feature>
<evidence type="ECO:0000256" key="17">
    <source>
        <dbReference type="PIRSR" id="PIRSR006769-3"/>
    </source>
</evidence>
<accession>A0A1H1FU93</accession>
<dbReference type="PANTHER" id="PTHR38011">
    <property type="entry name" value="DIHYDROFOLATE REDUCTASE FAMILY PROTEIN (AFU_ORTHOLOGUE AFUA_8G06820)"/>
    <property type="match status" value="1"/>
</dbReference>
<keyword evidence="6 14" id="KW-0686">Riboflavin biosynthesis</keyword>
<dbReference type="UniPathway" id="UPA00275">
    <property type="reaction ID" value="UER00401"/>
</dbReference>
<evidence type="ECO:0000256" key="5">
    <source>
        <dbReference type="ARBA" id="ARBA00007417"/>
    </source>
</evidence>
<dbReference type="SUPFAM" id="SSF53927">
    <property type="entry name" value="Cytidine deaminase-like"/>
    <property type="match status" value="1"/>
</dbReference>
<feature type="binding site" evidence="17">
    <location>
        <position position="51"/>
    </location>
    <ligand>
        <name>Zn(2+)</name>
        <dbReference type="ChEBI" id="CHEBI:29105"/>
        <note>catalytic</note>
    </ligand>
</feature>
<feature type="binding site" evidence="16">
    <location>
        <position position="181"/>
    </location>
    <ligand>
        <name>substrate</name>
    </ligand>
</feature>
<evidence type="ECO:0000256" key="4">
    <source>
        <dbReference type="ARBA" id="ARBA00005259"/>
    </source>
</evidence>
<feature type="binding site" evidence="16">
    <location>
        <position position="167"/>
    </location>
    <ligand>
        <name>substrate</name>
    </ligand>
</feature>
<feature type="binding site" evidence="16">
    <location>
        <position position="262"/>
    </location>
    <ligand>
        <name>substrate</name>
    </ligand>
</feature>
<dbReference type="SUPFAM" id="SSF53597">
    <property type="entry name" value="Dihydrofolate reductase-like"/>
    <property type="match status" value="1"/>
</dbReference>
<dbReference type="InterPro" id="IPR024072">
    <property type="entry name" value="DHFR-like_dom_sf"/>
</dbReference>
<organism evidence="19 20">
    <name type="scientific">Tsukamurella pulmonis</name>
    <dbReference type="NCBI Taxonomy" id="47312"/>
    <lineage>
        <taxon>Bacteria</taxon>
        <taxon>Bacillati</taxon>
        <taxon>Actinomycetota</taxon>
        <taxon>Actinomycetes</taxon>
        <taxon>Mycobacteriales</taxon>
        <taxon>Tsukamurellaceae</taxon>
        <taxon>Tsukamurella</taxon>
    </lineage>
</organism>
<comment type="similarity">
    <text evidence="5 14">In the C-terminal section; belongs to the HTP reductase family.</text>
</comment>
<dbReference type="EC" id="3.5.4.26" evidence="14"/>
<dbReference type="PIRSF" id="PIRSF006769">
    <property type="entry name" value="RibD"/>
    <property type="match status" value="1"/>
</dbReference>
<evidence type="ECO:0000256" key="11">
    <source>
        <dbReference type="ARBA" id="ARBA00023268"/>
    </source>
</evidence>
<feature type="binding site" evidence="17">
    <location>
        <position position="76"/>
    </location>
    <ligand>
        <name>Zn(2+)</name>
        <dbReference type="ChEBI" id="CHEBI:29105"/>
        <note>catalytic</note>
    </ligand>
</feature>
<dbReference type="Pfam" id="PF00383">
    <property type="entry name" value="dCMP_cyt_deam_1"/>
    <property type="match status" value="1"/>
</dbReference>